<evidence type="ECO:0000313" key="2">
    <source>
        <dbReference type="Proteomes" id="UP000000305"/>
    </source>
</evidence>
<reference evidence="1 2" key="1">
    <citation type="journal article" date="2011" name="Science">
        <title>The ecoresponsive genome of Daphnia pulex.</title>
        <authorList>
            <person name="Colbourne J.K."/>
            <person name="Pfrender M.E."/>
            <person name="Gilbert D."/>
            <person name="Thomas W.K."/>
            <person name="Tucker A."/>
            <person name="Oakley T.H."/>
            <person name="Tokishita S."/>
            <person name="Aerts A."/>
            <person name="Arnold G.J."/>
            <person name="Basu M.K."/>
            <person name="Bauer D.J."/>
            <person name="Caceres C.E."/>
            <person name="Carmel L."/>
            <person name="Casola C."/>
            <person name="Choi J.H."/>
            <person name="Detter J.C."/>
            <person name="Dong Q."/>
            <person name="Dusheyko S."/>
            <person name="Eads B.D."/>
            <person name="Frohlich T."/>
            <person name="Geiler-Samerotte K.A."/>
            <person name="Gerlach D."/>
            <person name="Hatcher P."/>
            <person name="Jogdeo S."/>
            <person name="Krijgsveld J."/>
            <person name="Kriventseva E.V."/>
            <person name="Kultz D."/>
            <person name="Laforsch C."/>
            <person name="Lindquist E."/>
            <person name="Lopez J."/>
            <person name="Manak J.R."/>
            <person name="Muller J."/>
            <person name="Pangilinan J."/>
            <person name="Patwardhan R.P."/>
            <person name="Pitluck S."/>
            <person name="Pritham E.J."/>
            <person name="Rechtsteiner A."/>
            <person name="Rho M."/>
            <person name="Rogozin I.B."/>
            <person name="Sakarya O."/>
            <person name="Salamov A."/>
            <person name="Schaack S."/>
            <person name="Shapiro H."/>
            <person name="Shiga Y."/>
            <person name="Skalitzky C."/>
            <person name="Smith Z."/>
            <person name="Souvorov A."/>
            <person name="Sung W."/>
            <person name="Tang Z."/>
            <person name="Tsuchiya D."/>
            <person name="Tu H."/>
            <person name="Vos H."/>
            <person name="Wang M."/>
            <person name="Wolf Y.I."/>
            <person name="Yamagata H."/>
            <person name="Yamada T."/>
            <person name="Ye Y."/>
            <person name="Shaw J.R."/>
            <person name="Andrews J."/>
            <person name="Crease T.J."/>
            <person name="Tang H."/>
            <person name="Lucas S.M."/>
            <person name="Robertson H.M."/>
            <person name="Bork P."/>
            <person name="Koonin E.V."/>
            <person name="Zdobnov E.M."/>
            <person name="Grigoriev I.V."/>
            <person name="Lynch M."/>
            <person name="Boore J.L."/>
        </authorList>
    </citation>
    <scope>NUCLEOTIDE SEQUENCE [LARGE SCALE GENOMIC DNA]</scope>
</reference>
<dbReference type="InParanoid" id="E9GKI3"/>
<dbReference type="AlphaFoldDB" id="E9GKI3"/>
<evidence type="ECO:0000313" key="1">
    <source>
        <dbReference type="EMBL" id="EFX79998.1"/>
    </source>
</evidence>
<dbReference type="EMBL" id="GL732549">
    <property type="protein sequence ID" value="EFX79998.1"/>
    <property type="molecule type" value="Genomic_DNA"/>
</dbReference>
<proteinExistence type="predicted"/>
<dbReference type="KEGG" id="dpx:DAPPUDRAFT_244240"/>
<dbReference type="HOGENOM" id="CLU_2851932_0_0_1"/>
<accession>E9GKI3</accession>
<sequence>MSRFHDTCKGKTSVRLCISANKACGYNKSFDLEFEEDWVLEETEAVSVEVNNDAVEYKLQPTELY</sequence>
<gene>
    <name evidence="1" type="ORF">DAPPUDRAFT_244240</name>
</gene>
<name>E9GKI3_DAPPU</name>
<organism evidence="1 2">
    <name type="scientific">Daphnia pulex</name>
    <name type="common">Water flea</name>
    <dbReference type="NCBI Taxonomy" id="6669"/>
    <lineage>
        <taxon>Eukaryota</taxon>
        <taxon>Metazoa</taxon>
        <taxon>Ecdysozoa</taxon>
        <taxon>Arthropoda</taxon>
        <taxon>Crustacea</taxon>
        <taxon>Branchiopoda</taxon>
        <taxon>Diplostraca</taxon>
        <taxon>Cladocera</taxon>
        <taxon>Anomopoda</taxon>
        <taxon>Daphniidae</taxon>
        <taxon>Daphnia</taxon>
    </lineage>
</organism>
<keyword evidence="2" id="KW-1185">Reference proteome</keyword>
<dbReference type="Proteomes" id="UP000000305">
    <property type="component" value="Unassembled WGS sequence"/>
</dbReference>
<protein>
    <submittedName>
        <fullName evidence="1">Uncharacterized protein</fullName>
    </submittedName>
</protein>